<dbReference type="Proteomes" id="UP000241229">
    <property type="component" value="Unassembled WGS sequence"/>
</dbReference>
<dbReference type="PANTHER" id="PTHR47268">
    <property type="entry name" value="ACYLPHOSPHATASE"/>
    <property type="match status" value="1"/>
</dbReference>
<dbReference type="RefSeq" id="WP_106771967.1">
    <property type="nucleotide sequence ID" value="NZ_PXYK01000007.1"/>
</dbReference>
<dbReference type="InterPro" id="IPR020456">
    <property type="entry name" value="Acylphosphatase"/>
</dbReference>
<dbReference type="InterPro" id="IPR036046">
    <property type="entry name" value="Acylphosphatase-like_dom_sf"/>
</dbReference>
<evidence type="ECO:0000256" key="6">
    <source>
        <dbReference type="RuleBase" id="RU004168"/>
    </source>
</evidence>
<organism evidence="9 10">
    <name type="scientific">Kumtagia ephedrae</name>
    <dbReference type="NCBI Taxonomy" id="2116701"/>
    <lineage>
        <taxon>Bacteria</taxon>
        <taxon>Pseudomonadati</taxon>
        <taxon>Pseudomonadota</taxon>
        <taxon>Alphaproteobacteria</taxon>
        <taxon>Hyphomicrobiales</taxon>
        <taxon>Phyllobacteriaceae</taxon>
        <taxon>Kumtagia</taxon>
    </lineage>
</organism>
<dbReference type="PRINTS" id="PR00112">
    <property type="entry name" value="ACYLPHPHTASE"/>
</dbReference>
<evidence type="ECO:0000256" key="1">
    <source>
        <dbReference type="ARBA" id="ARBA00005614"/>
    </source>
</evidence>
<dbReference type="InterPro" id="IPR017968">
    <property type="entry name" value="Acylphosphatase_CS"/>
</dbReference>
<dbReference type="EC" id="3.6.1.7" evidence="2 4"/>
<evidence type="ECO:0000256" key="4">
    <source>
        <dbReference type="PROSITE-ProRule" id="PRU00520"/>
    </source>
</evidence>
<dbReference type="PANTHER" id="PTHR47268:SF4">
    <property type="entry name" value="ACYLPHOSPHATASE"/>
    <property type="match status" value="1"/>
</dbReference>
<comment type="catalytic activity">
    <reaction evidence="3 4 5">
        <text>an acyl phosphate + H2O = a carboxylate + phosphate + H(+)</text>
        <dbReference type="Rhea" id="RHEA:14965"/>
        <dbReference type="ChEBI" id="CHEBI:15377"/>
        <dbReference type="ChEBI" id="CHEBI:15378"/>
        <dbReference type="ChEBI" id="CHEBI:29067"/>
        <dbReference type="ChEBI" id="CHEBI:43474"/>
        <dbReference type="ChEBI" id="CHEBI:59918"/>
        <dbReference type="EC" id="3.6.1.7"/>
    </reaction>
</comment>
<dbReference type="InterPro" id="IPR001792">
    <property type="entry name" value="Acylphosphatase-like_dom"/>
</dbReference>
<dbReference type="OrthoDB" id="5295388at2"/>
<sequence>MSRRAVKLRIRGRVQGVGFRYWTQGEAQALGVDGWVRNEPDGSVSALIAGPEEEVEKMLKRLRVGPPGAEVTGIAHDPADEPAPDGFRILR</sequence>
<comment type="caution">
    <text evidence="9">The sequence shown here is derived from an EMBL/GenBank/DDBJ whole genome shotgun (WGS) entry which is preliminary data.</text>
</comment>
<evidence type="ECO:0000256" key="7">
    <source>
        <dbReference type="SAM" id="MobiDB-lite"/>
    </source>
</evidence>
<dbReference type="Gene3D" id="3.30.70.100">
    <property type="match status" value="1"/>
</dbReference>
<feature type="domain" description="Acylphosphatase-like" evidence="8">
    <location>
        <begin position="5"/>
        <end position="91"/>
    </location>
</feature>
<dbReference type="PROSITE" id="PS51160">
    <property type="entry name" value="ACYLPHOSPHATASE_3"/>
    <property type="match status" value="1"/>
</dbReference>
<dbReference type="AlphaFoldDB" id="A0A2P7SH90"/>
<proteinExistence type="inferred from homology"/>
<dbReference type="PROSITE" id="PS00151">
    <property type="entry name" value="ACYLPHOSPHATASE_2"/>
    <property type="match status" value="1"/>
</dbReference>
<dbReference type="NCBIfam" id="NF010999">
    <property type="entry name" value="PRK14425.1"/>
    <property type="match status" value="1"/>
</dbReference>
<dbReference type="PROSITE" id="PS00150">
    <property type="entry name" value="ACYLPHOSPHATASE_1"/>
    <property type="match status" value="1"/>
</dbReference>
<feature type="active site" evidence="4">
    <location>
        <position position="20"/>
    </location>
</feature>
<feature type="region of interest" description="Disordered" evidence="7">
    <location>
        <begin position="68"/>
        <end position="91"/>
    </location>
</feature>
<protein>
    <recommendedName>
        <fullName evidence="2 4">Acylphosphatase</fullName>
        <ecNumber evidence="2 4">3.6.1.7</ecNumber>
    </recommendedName>
</protein>
<dbReference type="SUPFAM" id="SSF54975">
    <property type="entry name" value="Acylphosphatase/BLUF domain-like"/>
    <property type="match status" value="1"/>
</dbReference>
<evidence type="ECO:0000256" key="2">
    <source>
        <dbReference type="ARBA" id="ARBA00012150"/>
    </source>
</evidence>
<dbReference type="GO" id="GO:0003998">
    <property type="term" value="F:acylphosphatase activity"/>
    <property type="evidence" value="ECO:0007669"/>
    <property type="project" value="UniProtKB-EC"/>
</dbReference>
<feature type="active site" evidence="4">
    <location>
        <position position="38"/>
    </location>
</feature>
<accession>A0A2P7SH90</accession>
<dbReference type="Pfam" id="PF00708">
    <property type="entry name" value="Acylphosphatase"/>
    <property type="match status" value="1"/>
</dbReference>
<reference evidence="9 10" key="1">
    <citation type="submission" date="2018-03" db="EMBL/GenBank/DDBJ databases">
        <title>The draft genome of Mesorhizobium sp. 6GN-30.</title>
        <authorList>
            <person name="Liu L."/>
            <person name="Li L."/>
            <person name="Wang T."/>
            <person name="Zhang X."/>
            <person name="Liang L."/>
        </authorList>
    </citation>
    <scope>NUCLEOTIDE SEQUENCE [LARGE SCALE GENOMIC DNA]</scope>
    <source>
        <strain evidence="9 10">6GN30</strain>
    </source>
</reference>
<evidence type="ECO:0000313" key="10">
    <source>
        <dbReference type="Proteomes" id="UP000241229"/>
    </source>
</evidence>
<keyword evidence="10" id="KW-1185">Reference proteome</keyword>
<keyword evidence="4 5" id="KW-0378">Hydrolase</keyword>
<dbReference type="EMBL" id="PXYK01000007">
    <property type="protein sequence ID" value="PSJ61859.1"/>
    <property type="molecule type" value="Genomic_DNA"/>
</dbReference>
<evidence type="ECO:0000259" key="8">
    <source>
        <dbReference type="PROSITE" id="PS51160"/>
    </source>
</evidence>
<comment type="similarity">
    <text evidence="1 6">Belongs to the acylphosphatase family.</text>
</comment>
<gene>
    <name evidence="9" type="ORF">C7I84_09695</name>
</gene>
<name>A0A2P7SH90_9HYPH</name>
<evidence type="ECO:0000313" key="9">
    <source>
        <dbReference type="EMBL" id="PSJ61859.1"/>
    </source>
</evidence>
<evidence type="ECO:0000256" key="3">
    <source>
        <dbReference type="ARBA" id="ARBA00047645"/>
    </source>
</evidence>
<evidence type="ECO:0000256" key="5">
    <source>
        <dbReference type="RuleBase" id="RU000553"/>
    </source>
</evidence>